<evidence type="ECO:0000256" key="13">
    <source>
        <dbReference type="RuleBase" id="RU365022"/>
    </source>
</evidence>
<dbReference type="EC" id="3.1.12.1" evidence="3 13"/>
<evidence type="ECO:0000256" key="1">
    <source>
        <dbReference type="ARBA" id="ARBA00001966"/>
    </source>
</evidence>
<keyword evidence="12 13" id="KW-0464">Manganese</keyword>
<dbReference type="Proteomes" id="UP000262583">
    <property type="component" value="Chromosome"/>
</dbReference>
<evidence type="ECO:0000259" key="14">
    <source>
        <dbReference type="Pfam" id="PF01930"/>
    </source>
</evidence>
<keyword evidence="8 13" id="KW-0269">Exonuclease</keyword>
<dbReference type="PANTHER" id="PTHR36531">
    <property type="entry name" value="CRISPR-ASSOCIATED EXONUCLEASE CAS4"/>
    <property type="match status" value="1"/>
</dbReference>
<evidence type="ECO:0000256" key="11">
    <source>
        <dbReference type="ARBA" id="ARBA00023118"/>
    </source>
</evidence>
<keyword evidence="7 13" id="KW-0378">Hydrolase</keyword>
<accession>A0A2Z4Y8W8</accession>
<evidence type="ECO:0000313" key="16">
    <source>
        <dbReference type="Proteomes" id="UP000262583"/>
    </source>
</evidence>
<comment type="cofactor">
    <cofactor evidence="13">
        <name>Mg(2+)</name>
        <dbReference type="ChEBI" id="CHEBI:18420"/>
    </cofactor>
    <cofactor evidence="13">
        <name>Mn(2+)</name>
        <dbReference type="ChEBI" id="CHEBI:29035"/>
    </cofactor>
    <text evidence="13">Mg(2+) or Mn(2+) required for ssDNA cleavage activity.</text>
</comment>
<dbReference type="InterPro" id="IPR022765">
    <property type="entry name" value="Dna2/Cas4_DUF83"/>
</dbReference>
<comment type="similarity">
    <text evidence="2 13">Belongs to the CRISPR-associated exonuclease Cas4 family.</text>
</comment>
<comment type="cofactor">
    <cofactor evidence="1">
        <name>[4Fe-4S] cluster</name>
        <dbReference type="ChEBI" id="CHEBI:49883"/>
    </cofactor>
</comment>
<comment type="function">
    <text evidence="13">CRISPR (clustered regularly interspaced short palindromic repeat) is an adaptive immune system that provides protection against mobile genetic elements (viruses, transposable elements and conjugative plasmids). CRISPR clusters contain sequences complementary to antecedent mobile elements and target invading nucleic acids. CRISPR clusters are transcribed and processed into CRISPR RNA (crRNA).</text>
</comment>
<dbReference type="Pfam" id="PF01930">
    <property type="entry name" value="Cas_Cas4"/>
    <property type="match status" value="2"/>
</dbReference>
<keyword evidence="11 13" id="KW-0051">Antiviral defense</keyword>
<keyword evidence="6 13" id="KW-0479">Metal-binding</keyword>
<dbReference type="PANTHER" id="PTHR36531:SF6">
    <property type="entry name" value="DNA REPLICATION ATP-DEPENDENT HELICASE_NUCLEASE DNA2"/>
    <property type="match status" value="1"/>
</dbReference>
<dbReference type="GO" id="GO:0051536">
    <property type="term" value="F:iron-sulfur cluster binding"/>
    <property type="evidence" value="ECO:0007669"/>
    <property type="project" value="UniProtKB-KW"/>
</dbReference>
<evidence type="ECO:0000256" key="2">
    <source>
        <dbReference type="ARBA" id="ARBA00009189"/>
    </source>
</evidence>
<evidence type="ECO:0000256" key="4">
    <source>
        <dbReference type="ARBA" id="ARBA00020049"/>
    </source>
</evidence>
<sequence>MSWDEELVPIASLQHYIFCPRQCALMYVEQQWEENLLTVEGRLLHEKADSGATEERGGVRIARALPLRSERYGLVGKADVVEFIPAPSPSMGKSLSNCEGFWVVHPVEYKHGTYKPDLSDHIQLCAQALCLEEMLSCEITQGCIYYARPRRRQVVMFHEDLRRATIECIANVRQLLESATTPAPVYTSKCHQCSLVELCMPQLDPLRMRSKTYLEEMRREALRNPPFSEHL</sequence>
<comment type="cofactor">
    <cofactor evidence="13">
        <name>iron-sulfur cluster</name>
        <dbReference type="ChEBI" id="CHEBI:30408"/>
    </cofactor>
</comment>
<evidence type="ECO:0000256" key="10">
    <source>
        <dbReference type="ARBA" id="ARBA00023014"/>
    </source>
</evidence>
<dbReference type="GO" id="GO:0004527">
    <property type="term" value="F:exonuclease activity"/>
    <property type="evidence" value="ECO:0007669"/>
    <property type="project" value="UniProtKB-KW"/>
</dbReference>
<reference evidence="15 16" key="1">
    <citation type="submission" date="2018-05" db="EMBL/GenBank/DDBJ databases">
        <title>A metagenomic window into the 2 km-deep terrestrial subsurface aquifer revealed taxonomically and functionally diverse microbial community comprising novel uncultured bacterial lineages.</title>
        <authorList>
            <person name="Kadnikov V.V."/>
            <person name="Mardanov A.V."/>
            <person name="Beletsky A.V."/>
            <person name="Banks D."/>
            <person name="Pimenov N.V."/>
            <person name="Frank Y.A."/>
            <person name="Karnachuk O.V."/>
            <person name="Ravin N.V."/>
        </authorList>
    </citation>
    <scope>NUCLEOTIDE SEQUENCE [LARGE SCALE GENOMIC DNA]</scope>
    <source>
        <strain evidence="15">BY</strain>
    </source>
</reference>
<protein>
    <recommendedName>
        <fullName evidence="4 13">CRISPR-associated exonuclease Cas4</fullName>
        <ecNumber evidence="3 13">3.1.12.1</ecNumber>
    </recommendedName>
</protein>
<dbReference type="InterPro" id="IPR051827">
    <property type="entry name" value="Cas4_exonuclease"/>
</dbReference>
<dbReference type="CDD" id="cd09637">
    <property type="entry name" value="Cas4_I-A_I-B_I-C_I-D_II-B"/>
    <property type="match status" value="1"/>
</dbReference>
<evidence type="ECO:0000256" key="12">
    <source>
        <dbReference type="ARBA" id="ARBA00023211"/>
    </source>
</evidence>
<keyword evidence="5 13" id="KW-0540">Nuclease</keyword>
<dbReference type="NCBIfam" id="TIGR00372">
    <property type="entry name" value="cas4"/>
    <property type="match status" value="1"/>
</dbReference>
<keyword evidence="9 13" id="KW-0408">Iron</keyword>
<feature type="domain" description="DUF83" evidence="14">
    <location>
        <begin position="106"/>
        <end position="200"/>
    </location>
</feature>
<evidence type="ECO:0000256" key="8">
    <source>
        <dbReference type="ARBA" id="ARBA00022839"/>
    </source>
</evidence>
<evidence type="ECO:0000256" key="6">
    <source>
        <dbReference type="ARBA" id="ARBA00022723"/>
    </source>
</evidence>
<proteinExistence type="inferred from homology"/>
<dbReference type="Gene3D" id="3.90.320.10">
    <property type="match status" value="1"/>
</dbReference>
<dbReference type="GO" id="GO:0046872">
    <property type="term" value="F:metal ion binding"/>
    <property type="evidence" value="ECO:0007669"/>
    <property type="project" value="UniProtKB-KW"/>
</dbReference>
<keyword evidence="10 13" id="KW-0411">Iron-sulfur</keyword>
<dbReference type="InterPro" id="IPR013343">
    <property type="entry name" value="CRISPR-assoc_prot_Cas4"/>
</dbReference>
<evidence type="ECO:0000256" key="5">
    <source>
        <dbReference type="ARBA" id="ARBA00022722"/>
    </source>
</evidence>
<dbReference type="KEGG" id="schv:BRCON_2346"/>
<dbReference type="GO" id="GO:0051607">
    <property type="term" value="P:defense response to virus"/>
    <property type="evidence" value="ECO:0007669"/>
    <property type="project" value="UniProtKB-KW"/>
</dbReference>
<dbReference type="InterPro" id="IPR011604">
    <property type="entry name" value="PDDEXK-like_dom_sf"/>
</dbReference>
<evidence type="ECO:0000256" key="7">
    <source>
        <dbReference type="ARBA" id="ARBA00022801"/>
    </source>
</evidence>
<dbReference type="AlphaFoldDB" id="A0A2Z4Y8W8"/>
<organism evidence="15 16">
    <name type="scientific">Sumerlaea chitinivorans</name>
    <dbReference type="NCBI Taxonomy" id="2250252"/>
    <lineage>
        <taxon>Bacteria</taxon>
        <taxon>Candidatus Sumerlaeota</taxon>
        <taxon>Candidatus Sumerlaeia</taxon>
        <taxon>Candidatus Sumerlaeales</taxon>
        <taxon>Candidatus Sumerlaeaceae</taxon>
        <taxon>Candidatus Sumerlaea</taxon>
    </lineage>
</organism>
<name>A0A2Z4Y8W8_SUMC1</name>
<evidence type="ECO:0000256" key="9">
    <source>
        <dbReference type="ARBA" id="ARBA00023004"/>
    </source>
</evidence>
<feature type="domain" description="DUF83" evidence="14">
    <location>
        <begin position="12"/>
        <end position="51"/>
    </location>
</feature>
<gene>
    <name evidence="15" type="ORF">BRCON_2346</name>
</gene>
<evidence type="ECO:0000256" key="3">
    <source>
        <dbReference type="ARBA" id="ARBA00012768"/>
    </source>
</evidence>
<evidence type="ECO:0000313" key="15">
    <source>
        <dbReference type="EMBL" id="AXA37122.1"/>
    </source>
</evidence>
<dbReference type="EMBL" id="CP030759">
    <property type="protein sequence ID" value="AXA37122.1"/>
    <property type="molecule type" value="Genomic_DNA"/>
</dbReference>